<evidence type="ECO:0000313" key="1">
    <source>
        <dbReference type="EMBL" id="EME89287.1"/>
    </source>
</evidence>
<dbReference type="AlphaFoldDB" id="N1QCG9"/>
<sequence length="56" mass="6209">IKVIHKTTSNNHFKTFSVNHNTLSQWVAVTATRTALAPARRAAAASRYLDKQQCPS</sequence>
<dbReference type="KEGG" id="pfj:MYCFIDRAFT_206293"/>
<proteinExistence type="predicted"/>
<accession>N1QCG9</accession>
<reference evidence="1 2" key="1">
    <citation type="journal article" date="2012" name="PLoS Pathog.">
        <title>Diverse lifestyles and strategies of plant pathogenesis encoded in the genomes of eighteen Dothideomycetes fungi.</title>
        <authorList>
            <person name="Ohm R.A."/>
            <person name="Feau N."/>
            <person name="Henrissat B."/>
            <person name="Schoch C.L."/>
            <person name="Horwitz B.A."/>
            <person name="Barry K.W."/>
            <person name="Condon B.J."/>
            <person name="Copeland A.C."/>
            <person name="Dhillon B."/>
            <person name="Glaser F."/>
            <person name="Hesse C.N."/>
            <person name="Kosti I."/>
            <person name="LaButti K."/>
            <person name="Lindquist E.A."/>
            <person name="Lucas S."/>
            <person name="Salamov A.A."/>
            <person name="Bradshaw R.E."/>
            <person name="Ciuffetti L."/>
            <person name="Hamelin R.C."/>
            <person name="Kema G.H.J."/>
            <person name="Lawrence C."/>
            <person name="Scott J.A."/>
            <person name="Spatafora J.W."/>
            <person name="Turgeon B.G."/>
            <person name="de Wit P.J.G.M."/>
            <person name="Zhong S."/>
            <person name="Goodwin S.B."/>
            <person name="Grigoriev I.V."/>
        </authorList>
    </citation>
    <scope>NUCLEOTIDE SEQUENCE [LARGE SCALE GENOMIC DNA]</scope>
    <source>
        <strain evidence="1 2">CIRAD86</strain>
    </source>
</reference>
<organism evidence="1 2">
    <name type="scientific">Pseudocercospora fijiensis (strain CIRAD86)</name>
    <name type="common">Black leaf streak disease fungus</name>
    <name type="synonym">Mycosphaerella fijiensis</name>
    <dbReference type="NCBI Taxonomy" id="383855"/>
    <lineage>
        <taxon>Eukaryota</taxon>
        <taxon>Fungi</taxon>
        <taxon>Dikarya</taxon>
        <taxon>Ascomycota</taxon>
        <taxon>Pezizomycotina</taxon>
        <taxon>Dothideomycetes</taxon>
        <taxon>Dothideomycetidae</taxon>
        <taxon>Mycosphaerellales</taxon>
        <taxon>Mycosphaerellaceae</taxon>
        <taxon>Pseudocercospora</taxon>
    </lineage>
</organism>
<keyword evidence="2" id="KW-1185">Reference proteome</keyword>
<name>N1QCG9_PSEFD</name>
<dbReference type="GeneID" id="19336467"/>
<dbReference type="RefSeq" id="XP_007921979.1">
    <property type="nucleotide sequence ID" value="XM_007923788.1"/>
</dbReference>
<dbReference type="EMBL" id="KB446555">
    <property type="protein sequence ID" value="EME89287.1"/>
    <property type="molecule type" value="Genomic_DNA"/>
</dbReference>
<feature type="non-terminal residue" evidence="1">
    <location>
        <position position="1"/>
    </location>
</feature>
<protein>
    <submittedName>
        <fullName evidence="1">Uncharacterized protein</fullName>
    </submittedName>
</protein>
<dbReference type="VEuPathDB" id="FungiDB:MYCFIDRAFT_206293"/>
<evidence type="ECO:0000313" key="2">
    <source>
        <dbReference type="Proteomes" id="UP000016932"/>
    </source>
</evidence>
<dbReference type="Proteomes" id="UP000016932">
    <property type="component" value="Unassembled WGS sequence"/>
</dbReference>
<gene>
    <name evidence="1" type="ORF">MYCFIDRAFT_206293</name>
</gene>
<dbReference type="HOGENOM" id="CLU_3020036_0_0_1"/>